<feature type="chain" id="PRO_5003376218" evidence="1">
    <location>
        <begin position="22"/>
        <end position="94"/>
    </location>
</feature>
<sequence length="94" mass="10223">MHANVLFIVMISILLAAFSCCSPVGTSGAVSDVFSIVTYAVVKEAQINQSITTRDYERRVGFSALQCDYYFLDIEEASDDAGNTVEKSCTKPQA</sequence>
<reference evidence="3" key="1">
    <citation type="journal article" date="2011" name="Science">
        <title>The plant cell wall-decomposing machinery underlies the functional diversity of forest fungi.</title>
        <authorList>
            <person name="Eastwood D.C."/>
            <person name="Floudas D."/>
            <person name="Binder M."/>
            <person name="Majcherczyk A."/>
            <person name="Schneider P."/>
            <person name="Aerts A."/>
            <person name="Asiegbu F.O."/>
            <person name="Baker S.E."/>
            <person name="Barry K."/>
            <person name="Bendiksby M."/>
            <person name="Blumentritt M."/>
            <person name="Coutinho P.M."/>
            <person name="Cullen D."/>
            <person name="de Vries R.P."/>
            <person name="Gathman A."/>
            <person name="Goodell B."/>
            <person name="Henrissat B."/>
            <person name="Ihrmark K."/>
            <person name="Kauserud H."/>
            <person name="Kohler A."/>
            <person name="LaButti K."/>
            <person name="Lapidus A."/>
            <person name="Lavin J.L."/>
            <person name="Lee Y.-H."/>
            <person name="Lindquist E."/>
            <person name="Lilly W."/>
            <person name="Lucas S."/>
            <person name="Morin E."/>
            <person name="Murat C."/>
            <person name="Oguiza J.A."/>
            <person name="Park J."/>
            <person name="Pisabarro A.G."/>
            <person name="Riley R."/>
            <person name="Rosling A."/>
            <person name="Salamov A."/>
            <person name="Schmidt O."/>
            <person name="Schmutz J."/>
            <person name="Skrede I."/>
            <person name="Stenlid J."/>
            <person name="Wiebenga A."/>
            <person name="Xie X."/>
            <person name="Kuees U."/>
            <person name="Hibbett D.S."/>
            <person name="Hoffmeister D."/>
            <person name="Hoegberg N."/>
            <person name="Martin F."/>
            <person name="Grigoriev I.V."/>
            <person name="Watkinson S.C."/>
        </authorList>
    </citation>
    <scope>NUCLEOTIDE SEQUENCE [LARGE SCALE GENOMIC DNA]</scope>
    <source>
        <strain evidence="3">S7.9</strain>
    </source>
</reference>
<organism evidence="3">
    <name type="scientific">Serpula lacrymans var. lacrymans (strain S7.9)</name>
    <name type="common">Dry rot fungus</name>
    <dbReference type="NCBI Taxonomy" id="578457"/>
    <lineage>
        <taxon>Eukaryota</taxon>
        <taxon>Fungi</taxon>
        <taxon>Dikarya</taxon>
        <taxon>Basidiomycota</taxon>
        <taxon>Agaricomycotina</taxon>
        <taxon>Agaricomycetes</taxon>
        <taxon>Agaricomycetidae</taxon>
        <taxon>Boletales</taxon>
        <taxon>Coniophorineae</taxon>
        <taxon>Serpulaceae</taxon>
        <taxon>Serpula</taxon>
    </lineage>
</organism>
<proteinExistence type="predicted"/>
<evidence type="ECO:0000313" key="3">
    <source>
        <dbReference type="Proteomes" id="UP000008064"/>
    </source>
</evidence>
<dbReference type="KEGG" id="sla:SERLADRAFT_472281"/>
<keyword evidence="1" id="KW-0732">Signal</keyword>
<dbReference type="EMBL" id="GL945436">
    <property type="protein sequence ID" value="EGO23311.1"/>
    <property type="molecule type" value="Genomic_DNA"/>
</dbReference>
<evidence type="ECO:0000256" key="1">
    <source>
        <dbReference type="SAM" id="SignalP"/>
    </source>
</evidence>
<dbReference type="RefSeq" id="XP_007320551.1">
    <property type="nucleotide sequence ID" value="XM_007320489.1"/>
</dbReference>
<name>F8P2D3_SERL9</name>
<protein>
    <submittedName>
        <fullName evidence="2">Uncharacterized protein</fullName>
    </submittedName>
</protein>
<dbReference type="Proteomes" id="UP000008064">
    <property type="component" value="Unassembled WGS sequence"/>
</dbReference>
<dbReference type="HOGENOM" id="CLU_2387538_0_0_1"/>
<dbReference type="AlphaFoldDB" id="F8P2D3"/>
<evidence type="ECO:0000313" key="2">
    <source>
        <dbReference type="EMBL" id="EGO23311.1"/>
    </source>
</evidence>
<feature type="signal peptide" evidence="1">
    <location>
        <begin position="1"/>
        <end position="21"/>
    </location>
</feature>
<gene>
    <name evidence="2" type="ORF">SERLADRAFT_472281</name>
</gene>
<dbReference type="GeneID" id="18820102"/>
<accession>F8P2D3</accession>